<evidence type="ECO:0000313" key="9">
    <source>
        <dbReference type="EMBL" id="PSU53669.1"/>
    </source>
</evidence>
<dbReference type="GO" id="GO:0022857">
    <property type="term" value="F:transmembrane transporter activity"/>
    <property type="evidence" value="ECO:0007669"/>
    <property type="project" value="InterPro"/>
</dbReference>
<dbReference type="AlphaFoldDB" id="A0A2T3JWF4"/>
<dbReference type="EMBL" id="PYMO01000002">
    <property type="protein sequence ID" value="PSU26672.1"/>
    <property type="molecule type" value="Genomic_DNA"/>
</dbReference>
<feature type="transmembrane region" description="Helical" evidence="7">
    <location>
        <begin position="55"/>
        <end position="71"/>
    </location>
</feature>
<evidence type="ECO:0000256" key="6">
    <source>
        <dbReference type="ARBA" id="ARBA00023136"/>
    </source>
</evidence>
<evidence type="ECO:0000256" key="2">
    <source>
        <dbReference type="ARBA" id="ARBA00022448"/>
    </source>
</evidence>
<dbReference type="Gene3D" id="1.20.1250.20">
    <property type="entry name" value="MFS general substrate transporter like domains"/>
    <property type="match status" value="2"/>
</dbReference>
<evidence type="ECO:0000256" key="1">
    <source>
        <dbReference type="ARBA" id="ARBA00004651"/>
    </source>
</evidence>
<comment type="caution">
    <text evidence="9">The sequence shown here is derived from an EMBL/GenBank/DDBJ whole genome shotgun (WGS) entry which is preliminary data.</text>
</comment>
<keyword evidence="5 7" id="KW-1133">Transmembrane helix</keyword>
<dbReference type="RefSeq" id="WP_107189507.1">
    <property type="nucleotide sequence ID" value="NZ_PYMN01000005.1"/>
</dbReference>
<dbReference type="EMBL" id="PYMP01000002">
    <property type="protein sequence ID" value="PSU53669.1"/>
    <property type="molecule type" value="Genomic_DNA"/>
</dbReference>
<feature type="transmembrane region" description="Helical" evidence="7">
    <location>
        <begin position="271"/>
        <end position="288"/>
    </location>
</feature>
<feature type="transmembrane region" description="Helical" evidence="7">
    <location>
        <begin position="325"/>
        <end position="346"/>
    </location>
</feature>
<dbReference type="InterPro" id="IPR036259">
    <property type="entry name" value="MFS_trans_sf"/>
</dbReference>
<evidence type="ECO:0000313" key="10">
    <source>
        <dbReference type="Proteomes" id="UP000241405"/>
    </source>
</evidence>
<feature type="transmembrane region" description="Helical" evidence="7">
    <location>
        <begin position="358"/>
        <end position="375"/>
    </location>
</feature>
<evidence type="ECO:0000256" key="4">
    <source>
        <dbReference type="ARBA" id="ARBA00022692"/>
    </source>
</evidence>
<evidence type="ECO:0000256" key="5">
    <source>
        <dbReference type="ARBA" id="ARBA00022989"/>
    </source>
</evidence>
<keyword evidence="4 7" id="KW-0812">Transmembrane</keyword>
<sequence>MTIITENHLKYTSYNGVLVSLGLFSIGTAFLMSILPFTFKHFGFDQSFARDLTSIYYLGVLLGAFVTKPIINKLQYRGGILLFILLYIVTVIILAIYPNISIWLVYRFFAGIAVAGIFISCESWLLLVTPKSQQATRLATNTAVLCLGRAVGQTGISITGTEGYGPFIAIVAMITLSLVPLVVMCKTAPIITTTTKISLDIIGKINVQGLLGCLASGLILGSLYGLMPLELHNCGYDQHKTSYLMASIIIGGILTKPLAKMLQIKLTKPESIIFFSVMGIAAILGFQITENTLLLFICTTSFGSSIFALYPIAIAQSTQSLTDDLLFANAQIMFFAFSIGAVLSPLFAHPFMTVPHGLLDYFIIIFVGISAYMFIHKTPSTTVRLA</sequence>
<feature type="transmembrane region" description="Helical" evidence="7">
    <location>
        <begin position="205"/>
        <end position="227"/>
    </location>
</feature>
<keyword evidence="2" id="KW-0813">Transport</keyword>
<feature type="transmembrane region" description="Helical" evidence="7">
    <location>
        <begin position="103"/>
        <end position="126"/>
    </location>
</feature>
<name>A0A2T3JWF4_PHOPO</name>
<organism evidence="9 11">
    <name type="scientific">Photobacterium phosphoreum</name>
    <dbReference type="NCBI Taxonomy" id="659"/>
    <lineage>
        <taxon>Bacteria</taxon>
        <taxon>Pseudomonadati</taxon>
        <taxon>Pseudomonadota</taxon>
        <taxon>Gammaproteobacteria</taxon>
        <taxon>Vibrionales</taxon>
        <taxon>Vibrionaceae</taxon>
        <taxon>Photobacterium</taxon>
    </lineage>
</organism>
<dbReference type="PANTHER" id="PTHR23521">
    <property type="entry name" value="TRANSPORTER MFS SUPERFAMILY"/>
    <property type="match status" value="1"/>
</dbReference>
<protein>
    <recommendedName>
        <fullName evidence="12">MFS transporter</fullName>
    </recommendedName>
</protein>
<feature type="transmembrane region" description="Helical" evidence="7">
    <location>
        <begin position="12"/>
        <end position="35"/>
    </location>
</feature>
<dbReference type="SUPFAM" id="SSF103473">
    <property type="entry name" value="MFS general substrate transporter"/>
    <property type="match status" value="1"/>
</dbReference>
<gene>
    <name evidence="9" type="ORF">C9J18_04480</name>
    <name evidence="8" type="ORF">CTM96_03610</name>
</gene>
<dbReference type="Pfam" id="PF07690">
    <property type="entry name" value="MFS_1"/>
    <property type="match status" value="1"/>
</dbReference>
<reference evidence="10 11" key="1">
    <citation type="submission" date="2018-03" db="EMBL/GenBank/DDBJ databases">
        <title>Whole genome sequencing of Histamine producing bacteria.</title>
        <authorList>
            <person name="Butler K."/>
        </authorList>
    </citation>
    <scope>NUCLEOTIDE SEQUENCE [LARGE SCALE GENOMIC DNA]</scope>
    <source>
        <strain evidence="9 11">FS-6.1</strain>
        <strain evidence="8 10">FS-6.2</strain>
    </source>
</reference>
<evidence type="ECO:0000256" key="7">
    <source>
        <dbReference type="SAM" id="Phobius"/>
    </source>
</evidence>
<dbReference type="Proteomes" id="UP000241618">
    <property type="component" value="Unassembled WGS sequence"/>
</dbReference>
<dbReference type="InterPro" id="IPR047200">
    <property type="entry name" value="MFS_YcaD-like"/>
</dbReference>
<keyword evidence="10" id="KW-1185">Reference proteome</keyword>
<keyword evidence="6 7" id="KW-0472">Membrane</keyword>
<feature type="transmembrane region" description="Helical" evidence="7">
    <location>
        <begin position="164"/>
        <end position="184"/>
    </location>
</feature>
<dbReference type="Proteomes" id="UP000241405">
    <property type="component" value="Unassembled WGS sequence"/>
</dbReference>
<evidence type="ECO:0000313" key="8">
    <source>
        <dbReference type="EMBL" id="PSU26672.1"/>
    </source>
</evidence>
<evidence type="ECO:0000313" key="11">
    <source>
        <dbReference type="Proteomes" id="UP000241618"/>
    </source>
</evidence>
<feature type="transmembrane region" description="Helical" evidence="7">
    <location>
        <begin position="138"/>
        <end position="158"/>
    </location>
</feature>
<dbReference type="GO" id="GO:0005886">
    <property type="term" value="C:plasma membrane"/>
    <property type="evidence" value="ECO:0007669"/>
    <property type="project" value="UniProtKB-SubCell"/>
</dbReference>
<proteinExistence type="predicted"/>
<dbReference type="PANTHER" id="PTHR23521:SF2">
    <property type="entry name" value="TRANSPORTER MFS SUPERFAMILY"/>
    <property type="match status" value="1"/>
</dbReference>
<feature type="transmembrane region" description="Helical" evidence="7">
    <location>
        <begin position="294"/>
        <end position="313"/>
    </location>
</feature>
<evidence type="ECO:0000256" key="3">
    <source>
        <dbReference type="ARBA" id="ARBA00022475"/>
    </source>
</evidence>
<evidence type="ECO:0008006" key="12">
    <source>
        <dbReference type="Google" id="ProtNLM"/>
    </source>
</evidence>
<feature type="transmembrane region" description="Helical" evidence="7">
    <location>
        <begin position="78"/>
        <end position="97"/>
    </location>
</feature>
<dbReference type="CDD" id="cd17477">
    <property type="entry name" value="MFS_YcaD_like"/>
    <property type="match status" value="1"/>
</dbReference>
<comment type="subcellular location">
    <subcellularLocation>
        <location evidence="1">Cell membrane</location>
        <topology evidence="1">Multi-pass membrane protein</topology>
    </subcellularLocation>
</comment>
<dbReference type="InterPro" id="IPR011701">
    <property type="entry name" value="MFS"/>
</dbReference>
<keyword evidence="3" id="KW-1003">Cell membrane</keyword>
<accession>A0A2T3JWF4</accession>
<feature type="transmembrane region" description="Helical" evidence="7">
    <location>
        <begin position="242"/>
        <end position="259"/>
    </location>
</feature>